<dbReference type="InterPro" id="IPR011129">
    <property type="entry name" value="CSD"/>
</dbReference>
<dbReference type="SMART" id="SM00357">
    <property type="entry name" value="CSP"/>
    <property type="match status" value="1"/>
</dbReference>
<name>A0A6S6T1B3_9BACT</name>
<proteinExistence type="predicted"/>
<dbReference type="Pfam" id="PF06961">
    <property type="entry name" value="DUF1294"/>
    <property type="match status" value="1"/>
</dbReference>
<evidence type="ECO:0000259" key="2">
    <source>
        <dbReference type="PROSITE" id="PS51857"/>
    </source>
</evidence>
<keyword evidence="1" id="KW-1133">Transmembrane helix</keyword>
<feature type="transmembrane region" description="Helical" evidence="1">
    <location>
        <begin position="95"/>
        <end position="113"/>
    </location>
</feature>
<evidence type="ECO:0000256" key="1">
    <source>
        <dbReference type="SAM" id="Phobius"/>
    </source>
</evidence>
<dbReference type="InterPro" id="IPR012340">
    <property type="entry name" value="NA-bd_OB-fold"/>
</dbReference>
<dbReference type="InterPro" id="IPR002059">
    <property type="entry name" value="CSP_DNA-bd"/>
</dbReference>
<dbReference type="EMBL" id="CACVAP010000065">
    <property type="protein sequence ID" value="CAA6812124.1"/>
    <property type="molecule type" value="Genomic_DNA"/>
</dbReference>
<dbReference type="GO" id="GO:0005829">
    <property type="term" value="C:cytosol"/>
    <property type="evidence" value="ECO:0007669"/>
    <property type="project" value="UniProtKB-ARBA"/>
</dbReference>
<dbReference type="InterPro" id="IPR010718">
    <property type="entry name" value="DUF1294"/>
</dbReference>
<keyword evidence="1" id="KW-0472">Membrane</keyword>
<organism evidence="3">
    <name type="scientific">uncultured Sulfurovum sp</name>
    <dbReference type="NCBI Taxonomy" id="269237"/>
    <lineage>
        <taxon>Bacteria</taxon>
        <taxon>Pseudomonadati</taxon>
        <taxon>Campylobacterota</taxon>
        <taxon>Epsilonproteobacteria</taxon>
        <taxon>Campylobacterales</taxon>
        <taxon>Sulfurovaceae</taxon>
        <taxon>Sulfurovum</taxon>
        <taxon>environmental samples</taxon>
    </lineage>
</organism>
<dbReference type="SUPFAM" id="SSF50249">
    <property type="entry name" value="Nucleic acid-binding proteins"/>
    <property type="match status" value="1"/>
</dbReference>
<dbReference type="InterPro" id="IPR050181">
    <property type="entry name" value="Cold_shock_domain"/>
</dbReference>
<feature type="domain" description="CSD" evidence="2">
    <location>
        <begin position="1"/>
        <end position="63"/>
    </location>
</feature>
<dbReference type="AlphaFoldDB" id="A0A6S6T1B3"/>
<dbReference type="PROSITE" id="PS51857">
    <property type="entry name" value="CSD_2"/>
    <property type="match status" value="1"/>
</dbReference>
<protein>
    <recommendedName>
        <fullName evidence="2">CSD domain-containing protein</fullName>
    </recommendedName>
</protein>
<feature type="transmembrane region" description="Helical" evidence="1">
    <location>
        <begin position="71"/>
        <end position="89"/>
    </location>
</feature>
<dbReference type="PANTHER" id="PTHR11544">
    <property type="entry name" value="COLD SHOCK DOMAIN CONTAINING PROTEINS"/>
    <property type="match status" value="1"/>
</dbReference>
<accession>A0A6S6T1B3</accession>
<dbReference type="Pfam" id="PF00313">
    <property type="entry name" value="CSD"/>
    <property type="match status" value="1"/>
</dbReference>
<feature type="transmembrane region" description="Helical" evidence="1">
    <location>
        <begin position="160"/>
        <end position="176"/>
    </location>
</feature>
<reference evidence="3" key="1">
    <citation type="submission" date="2020-01" db="EMBL/GenBank/DDBJ databases">
        <authorList>
            <person name="Meier V. D."/>
            <person name="Meier V D."/>
        </authorList>
    </citation>
    <scope>NUCLEOTIDE SEQUENCE</scope>
    <source>
        <strain evidence="3">HLG_WM_MAG_06</strain>
    </source>
</reference>
<gene>
    <name evidence="3" type="ORF">HELGO_WM18559</name>
</gene>
<dbReference type="Gene3D" id="2.40.50.140">
    <property type="entry name" value="Nucleic acid-binding proteins"/>
    <property type="match status" value="1"/>
</dbReference>
<evidence type="ECO:0000313" key="3">
    <source>
        <dbReference type="EMBL" id="CAA6812124.1"/>
    </source>
</evidence>
<dbReference type="GO" id="GO:0003676">
    <property type="term" value="F:nucleic acid binding"/>
    <property type="evidence" value="ECO:0007669"/>
    <property type="project" value="InterPro"/>
</dbReference>
<keyword evidence="1" id="KW-0812">Transmembrane</keyword>
<sequence length="177" mass="19882">MQGYIVYFNETKGYGFIGSGEYEENIFVHISEVKNNKILTQGQAVEFNIEKTKKGLSALNVIAGKKQSSPYLIFGLISLFTIIPIFVYASQHMQVLIAYLLAINISTFSLYGYDKYISSSEKLRVPELNLQTLSLLGGSPAALLAQKFFRHKTIKGSFQIVYWVIVVGQVGLILWLK</sequence>
<dbReference type="PRINTS" id="PR00050">
    <property type="entry name" value="COLDSHOCK"/>
</dbReference>
<dbReference type="CDD" id="cd04458">
    <property type="entry name" value="CSP_CDS"/>
    <property type="match status" value="1"/>
</dbReference>